<dbReference type="PANTHER" id="PTHR13211:SF0">
    <property type="entry name" value="TELOMERASE CAJAL BODY PROTEIN 1"/>
    <property type="match status" value="1"/>
</dbReference>
<keyword evidence="2" id="KW-1185">Reference proteome</keyword>
<dbReference type="InterPro" id="IPR051150">
    <property type="entry name" value="SWT21/TCAB1_mRNA_Telomere"/>
</dbReference>
<name>A0AAD9PI21_9APIC</name>
<dbReference type="KEGG" id="bdw:94337687"/>
<organism evidence="1 2">
    <name type="scientific">Babesia duncani</name>
    <dbReference type="NCBI Taxonomy" id="323732"/>
    <lineage>
        <taxon>Eukaryota</taxon>
        <taxon>Sar</taxon>
        <taxon>Alveolata</taxon>
        <taxon>Apicomplexa</taxon>
        <taxon>Aconoidasida</taxon>
        <taxon>Piroplasmida</taxon>
        <taxon>Babesiidae</taxon>
        <taxon>Babesia</taxon>
    </lineage>
</organism>
<evidence type="ECO:0000313" key="1">
    <source>
        <dbReference type="EMBL" id="KAK2195090.1"/>
    </source>
</evidence>
<gene>
    <name evidence="1" type="ORF">BdWA1_003390</name>
</gene>
<dbReference type="InterPro" id="IPR001680">
    <property type="entry name" value="WD40_rpt"/>
</dbReference>
<accession>A0AAD9PI21</accession>
<protein>
    <submittedName>
        <fullName evidence="1">Bifunctional WD40-YVTN repeat-like-containing domain superfamily/WD40 repeat/WD40-repeat-containing domain superfamily</fullName>
    </submittedName>
</protein>
<dbReference type="GeneID" id="94337687"/>
<dbReference type="EMBL" id="JALLKP010000005">
    <property type="protein sequence ID" value="KAK2195090.1"/>
    <property type="molecule type" value="Genomic_DNA"/>
</dbReference>
<dbReference type="SMART" id="SM00320">
    <property type="entry name" value="WD40"/>
    <property type="match status" value="4"/>
</dbReference>
<sequence length="351" mass="40223">MSINNITLESMLPHNISYSIHDIRNMYMKLLAKSLLNPIAEDNKCHRKSPGRHIRYSAFSPDGFCYYSATNDGAISLYATDERAFGNCNDLLNHTFIDNTYKGIKEHIDNEIVISPEPWVNITIKEDIRDICWFPNFNWNYPDSCCLLVASRNMPIHLYDAPTGTRHLAYKPMDSKDTLAPIYSLDFHPLGKYFVSGGNGCVYIFDIENPGEQLELRRFGTRKNKGQSGIISAITHNSFGSNNMYACGSYNASISLYDHNESRIASFLNDFMDPLYPIGPVTMLKWFNEHILLVGTRCDTYIRSFDIRGDVSKPLLRFKRHVRNHQKLSFDIADMKLFTGTFTVGMIQYKL</sequence>
<dbReference type="InterPro" id="IPR036322">
    <property type="entry name" value="WD40_repeat_dom_sf"/>
</dbReference>
<dbReference type="PANTHER" id="PTHR13211">
    <property type="entry name" value="TELOMERASE CAJAL BODY PROTEIN 1"/>
    <property type="match status" value="1"/>
</dbReference>
<reference evidence="1" key="1">
    <citation type="journal article" date="2023" name="Nat. Microbiol.">
        <title>Babesia duncani multi-omics identifies virulence factors and drug targets.</title>
        <authorList>
            <person name="Singh P."/>
            <person name="Lonardi S."/>
            <person name="Liang Q."/>
            <person name="Vydyam P."/>
            <person name="Khabirova E."/>
            <person name="Fang T."/>
            <person name="Gihaz S."/>
            <person name="Thekkiniath J."/>
            <person name="Munshi M."/>
            <person name="Abel S."/>
            <person name="Ciampossin L."/>
            <person name="Batugedara G."/>
            <person name="Gupta M."/>
            <person name="Lu X.M."/>
            <person name="Lenz T."/>
            <person name="Chakravarty S."/>
            <person name="Cornillot E."/>
            <person name="Hu Y."/>
            <person name="Ma W."/>
            <person name="Gonzalez L.M."/>
            <person name="Sanchez S."/>
            <person name="Estrada K."/>
            <person name="Sanchez-Flores A."/>
            <person name="Montero E."/>
            <person name="Harb O.S."/>
            <person name="Le Roch K.G."/>
            <person name="Mamoun C.B."/>
        </authorList>
    </citation>
    <scope>NUCLEOTIDE SEQUENCE</scope>
    <source>
        <strain evidence="1">WA1</strain>
    </source>
</reference>
<dbReference type="Pfam" id="PF00400">
    <property type="entry name" value="WD40"/>
    <property type="match status" value="1"/>
</dbReference>
<dbReference type="InterPro" id="IPR015943">
    <property type="entry name" value="WD40/YVTN_repeat-like_dom_sf"/>
</dbReference>
<dbReference type="RefSeq" id="XP_067801933.1">
    <property type="nucleotide sequence ID" value="XM_067948402.1"/>
</dbReference>
<dbReference type="SUPFAM" id="SSF50978">
    <property type="entry name" value="WD40 repeat-like"/>
    <property type="match status" value="1"/>
</dbReference>
<proteinExistence type="predicted"/>
<dbReference type="AlphaFoldDB" id="A0AAD9PI21"/>
<dbReference type="Proteomes" id="UP001214638">
    <property type="component" value="Unassembled WGS sequence"/>
</dbReference>
<dbReference type="Gene3D" id="2.130.10.10">
    <property type="entry name" value="YVTN repeat-like/Quinoprotein amine dehydrogenase"/>
    <property type="match status" value="1"/>
</dbReference>
<evidence type="ECO:0000313" key="2">
    <source>
        <dbReference type="Proteomes" id="UP001214638"/>
    </source>
</evidence>
<comment type="caution">
    <text evidence="1">The sequence shown here is derived from an EMBL/GenBank/DDBJ whole genome shotgun (WGS) entry which is preliminary data.</text>
</comment>